<dbReference type="Proteomes" id="UP000595140">
    <property type="component" value="Unassembled WGS sequence"/>
</dbReference>
<evidence type="ECO:0000313" key="2">
    <source>
        <dbReference type="Proteomes" id="UP000595140"/>
    </source>
</evidence>
<dbReference type="PANTHER" id="PTHR34209:SF3">
    <property type="entry name" value="RHODANESE_CELL CYCLE CONTROL PHOSPHATASE SUPERFAMILY PROTEIN"/>
    <property type="match status" value="1"/>
</dbReference>
<accession>A0A484LGA0</accession>
<dbReference type="GO" id="GO:0090333">
    <property type="term" value="P:regulation of stomatal closure"/>
    <property type="evidence" value="ECO:0007669"/>
    <property type="project" value="InterPro"/>
</dbReference>
<proteinExistence type="predicted"/>
<dbReference type="AlphaFoldDB" id="A0A484LGA0"/>
<dbReference type="EMBL" id="OOIL02001451">
    <property type="protein sequence ID" value="VFQ75565.1"/>
    <property type="molecule type" value="Genomic_DNA"/>
</dbReference>
<reference evidence="1 2" key="1">
    <citation type="submission" date="2018-04" db="EMBL/GenBank/DDBJ databases">
        <authorList>
            <person name="Vogel A."/>
        </authorList>
    </citation>
    <scope>NUCLEOTIDE SEQUENCE [LARGE SCALE GENOMIC DNA]</scope>
</reference>
<organism evidence="1 2">
    <name type="scientific">Cuscuta campestris</name>
    <dbReference type="NCBI Taxonomy" id="132261"/>
    <lineage>
        <taxon>Eukaryota</taxon>
        <taxon>Viridiplantae</taxon>
        <taxon>Streptophyta</taxon>
        <taxon>Embryophyta</taxon>
        <taxon>Tracheophyta</taxon>
        <taxon>Spermatophyta</taxon>
        <taxon>Magnoliopsida</taxon>
        <taxon>eudicotyledons</taxon>
        <taxon>Gunneridae</taxon>
        <taxon>Pentapetalae</taxon>
        <taxon>asterids</taxon>
        <taxon>lamiids</taxon>
        <taxon>Solanales</taxon>
        <taxon>Convolvulaceae</taxon>
        <taxon>Cuscuteae</taxon>
        <taxon>Cuscuta</taxon>
        <taxon>Cuscuta subgen. Grammica</taxon>
        <taxon>Cuscuta sect. Cleistogrammica</taxon>
    </lineage>
</organism>
<evidence type="ECO:0000313" key="1">
    <source>
        <dbReference type="EMBL" id="VFQ75565.1"/>
    </source>
</evidence>
<keyword evidence="2" id="KW-1185">Reference proteome</keyword>
<dbReference type="InterPro" id="IPR044690">
    <property type="entry name" value="CAS_plant"/>
</dbReference>
<dbReference type="PANTHER" id="PTHR34209">
    <property type="entry name" value="RHODANESE/CELL CYCLE CONTROL PHOSPHATASE SUPERFAMILY PROTEIN"/>
    <property type="match status" value="1"/>
</dbReference>
<dbReference type="OrthoDB" id="551300at2759"/>
<protein>
    <recommendedName>
        <fullName evidence="3">Rhodanese domain-containing protein</fullName>
    </recommendedName>
</protein>
<gene>
    <name evidence="1" type="ORF">CCAM_LOCUS17341</name>
</gene>
<dbReference type="GO" id="GO:0071277">
    <property type="term" value="P:cellular response to calcium ion"/>
    <property type="evidence" value="ECO:0007669"/>
    <property type="project" value="InterPro"/>
</dbReference>
<dbReference type="GO" id="GO:0009704">
    <property type="term" value="P:de-etiolation"/>
    <property type="evidence" value="ECO:0007669"/>
    <property type="project" value="InterPro"/>
</dbReference>
<sequence>MFLLCSSTACSSFQSHSQISAIWKTCDWSYGFQLRSSSFHKGHLSAFPCLSFAEKCSRLGPPNAVKTSYHQNGLNNTINSSVVTVGDYQHAGPRNLKYVENAQTSLNNSLDTIIQPVNSAIKGGFERVDDAFREMSLTLDKTGELAMDGLSGFSGVLKDATSNLGIVAIDMFRRTIVVSEDALSKTATSIVYVYGLVKDLLPLEVQHFLTFSEEKMHIFFSPVGMVFHQAYVFLESLETIIGLDPDDPIVPVVLFLGASTTLWGTYLVLKHGGYAGDLSPKSSFQLLVGKENAVLIDVRPERLRKRDGIPDLRRAARFRYASITLPEVDESLKKLLKSWRDLEITLLAAIIRDLKIVQVMCYVFTCHAVSV</sequence>
<name>A0A484LGA0_9ASTE</name>
<evidence type="ECO:0008006" key="3">
    <source>
        <dbReference type="Google" id="ProtNLM"/>
    </source>
</evidence>